<feature type="domain" description="Glucose-methanol-choline oxidoreductase C-terminal" evidence="7">
    <location>
        <begin position="452"/>
        <end position="573"/>
    </location>
</feature>
<dbReference type="Gene3D" id="3.50.50.60">
    <property type="entry name" value="FAD/NAD(P)-binding domain"/>
    <property type="match status" value="1"/>
</dbReference>
<comment type="similarity">
    <text evidence="2">Belongs to the GMC oxidoreductase family.</text>
</comment>
<comment type="cofactor">
    <cofactor evidence="1">
        <name>FAD</name>
        <dbReference type="ChEBI" id="CHEBI:57692"/>
    </cofactor>
</comment>
<name>A0ABZ2UPS9_9CYAN</name>
<proteinExistence type="inferred from homology"/>
<evidence type="ECO:0000313" key="8">
    <source>
        <dbReference type="EMBL" id="WZB86992.1"/>
    </source>
</evidence>
<accession>A0ABZ2UPS9</accession>
<feature type="region of interest" description="Disordered" evidence="6">
    <location>
        <begin position="1"/>
        <end position="23"/>
    </location>
</feature>
<dbReference type="Proteomes" id="UP001483337">
    <property type="component" value="Chromosome"/>
</dbReference>
<organism evidence="8 9">
    <name type="scientific">Okeanomitos corallinicola TIOX110</name>
    <dbReference type="NCBI Taxonomy" id="3133117"/>
    <lineage>
        <taxon>Bacteria</taxon>
        <taxon>Bacillati</taxon>
        <taxon>Cyanobacteriota</taxon>
        <taxon>Cyanophyceae</taxon>
        <taxon>Nostocales</taxon>
        <taxon>Aphanizomenonaceae</taxon>
        <taxon>Okeanomitos</taxon>
    </lineage>
</organism>
<gene>
    <name evidence="8" type="ORF">WJM97_16585</name>
</gene>
<evidence type="ECO:0000313" key="9">
    <source>
        <dbReference type="Proteomes" id="UP001483337"/>
    </source>
</evidence>
<dbReference type="InterPro" id="IPR051473">
    <property type="entry name" value="P2Ox-like"/>
</dbReference>
<evidence type="ECO:0000256" key="6">
    <source>
        <dbReference type="SAM" id="MobiDB-lite"/>
    </source>
</evidence>
<evidence type="ECO:0000256" key="3">
    <source>
        <dbReference type="ARBA" id="ARBA00022630"/>
    </source>
</evidence>
<evidence type="ECO:0000256" key="4">
    <source>
        <dbReference type="ARBA" id="ARBA00022827"/>
    </source>
</evidence>
<sequence>MTFSASSNFNHGYPTPGPQSPSGQKVMDHVFFVSETEWKKVREEMQFDYIIIGSGFCAYAFAERILKHDPHKNILIIERGGFFLPEHFQNLPLPYQKTLGGLSETFPWTLSEKTHNAKYIRWQHGIVPFFGGRSTLWSAWCPQPSDAEMAGWPDITKQAVHKNFDSAKKLLNVVSANEIDSHQKNNHFFNIPTCGNDPIYGIMQKSLTAMLTKNYSSIPNVNRVEAAPLAAGSNDTDFSKYGIPGPLLTLAGKQVQLEHKNSNNQSLFRIVTNCIVHQILEQNGKATALETSRGVISLGNAKLILAMGTLPPTTLIHNSFPKESFPQLKNVGERFTAHFISSIVARIPRKCYPFNDRLGQLEMGAIYIAGNDPKNQGQFHIQLSILSDKYPVKNAQLAARYMPDVVATASPQQLATSEDYLVFVCAVLGEIDYKNSNNWFRKNSGADLTCNSNLQVLANENDYQVWDTMDEATFAMLEKALLPENSGYSVEYWHNDQDQGTWQAKRPSPGQIRVDGLVHEGSTLWIGNDHDSDGPSPVDINYKLRGIENVYVTGGCLWTRSGSWNPTAAMVALTQDLADKLSFN</sequence>
<dbReference type="Pfam" id="PF05199">
    <property type="entry name" value="GMC_oxred_C"/>
    <property type="match status" value="1"/>
</dbReference>
<evidence type="ECO:0000259" key="7">
    <source>
        <dbReference type="Pfam" id="PF05199"/>
    </source>
</evidence>
<keyword evidence="5" id="KW-0560">Oxidoreductase</keyword>
<evidence type="ECO:0000256" key="1">
    <source>
        <dbReference type="ARBA" id="ARBA00001974"/>
    </source>
</evidence>
<dbReference type="EMBL" id="CP150886">
    <property type="protein sequence ID" value="WZB86992.1"/>
    <property type="molecule type" value="Genomic_DNA"/>
</dbReference>
<keyword evidence="4" id="KW-0274">FAD</keyword>
<keyword evidence="9" id="KW-1185">Reference proteome</keyword>
<keyword evidence="3" id="KW-0285">Flavoprotein</keyword>
<evidence type="ECO:0000256" key="2">
    <source>
        <dbReference type="ARBA" id="ARBA00010790"/>
    </source>
</evidence>
<feature type="compositionally biased region" description="Polar residues" evidence="6">
    <location>
        <begin position="1"/>
        <end position="10"/>
    </location>
</feature>
<dbReference type="RefSeq" id="WP_353929906.1">
    <property type="nucleotide sequence ID" value="NZ_CP150886.1"/>
</dbReference>
<dbReference type="PANTHER" id="PTHR42784:SF1">
    <property type="entry name" value="PYRANOSE 2-OXIDASE"/>
    <property type="match status" value="1"/>
</dbReference>
<dbReference type="PANTHER" id="PTHR42784">
    <property type="entry name" value="PYRANOSE 2-OXIDASE"/>
    <property type="match status" value="1"/>
</dbReference>
<reference evidence="8 9" key="1">
    <citation type="submission" date="2024-04" db="EMBL/GenBank/DDBJ databases">
        <title>Okeanomitos corallinicola gen. &amp; sp. nov. (Nostocales, Cyanobacteria), a new toxic marine heterocyst-forming cyanobacterium from a coral reef.</title>
        <authorList>
            <person name="Li H."/>
            <person name="Li R."/>
            <person name="Kang J."/>
            <person name="Hii K.S."/>
            <person name="Mohamed H.F."/>
            <person name="Xu X."/>
            <person name="Luo Z."/>
        </authorList>
    </citation>
    <scope>NUCLEOTIDE SEQUENCE [LARGE SCALE GENOMIC DNA]</scope>
    <source>
        <strain evidence="8 9">TIOX110</strain>
    </source>
</reference>
<dbReference type="SUPFAM" id="SSF51905">
    <property type="entry name" value="FAD/NAD(P)-binding domain"/>
    <property type="match status" value="1"/>
</dbReference>
<evidence type="ECO:0000256" key="5">
    <source>
        <dbReference type="ARBA" id="ARBA00023002"/>
    </source>
</evidence>
<protein>
    <submittedName>
        <fullName evidence="8">GMC oxidoreductase</fullName>
    </submittedName>
</protein>
<dbReference type="InterPro" id="IPR036188">
    <property type="entry name" value="FAD/NAD-bd_sf"/>
</dbReference>
<dbReference type="InterPro" id="IPR007867">
    <property type="entry name" value="GMC_OxRtase_C"/>
</dbReference>